<keyword evidence="4" id="KW-1185">Reference proteome</keyword>
<dbReference type="STRING" id="2316362.A0A4Q2DHT6"/>
<dbReference type="InterPro" id="IPR056884">
    <property type="entry name" value="NPHP3-like_N"/>
</dbReference>
<evidence type="ECO:0000313" key="4">
    <source>
        <dbReference type="Proteomes" id="UP000290288"/>
    </source>
</evidence>
<dbReference type="EMBL" id="SDEE01000210">
    <property type="protein sequence ID" value="RXW19289.1"/>
    <property type="molecule type" value="Genomic_DNA"/>
</dbReference>
<gene>
    <name evidence="3" type="ORF">EST38_g6567</name>
</gene>
<dbReference type="PANTHER" id="PTHR10039">
    <property type="entry name" value="AMELOGENIN"/>
    <property type="match status" value="1"/>
</dbReference>
<evidence type="ECO:0000313" key="3">
    <source>
        <dbReference type="EMBL" id="RXW19289.1"/>
    </source>
</evidence>
<organism evidence="3 4">
    <name type="scientific">Candolleomyces aberdarensis</name>
    <dbReference type="NCBI Taxonomy" id="2316362"/>
    <lineage>
        <taxon>Eukaryota</taxon>
        <taxon>Fungi</taxon>
        <taxon>Dikarya</taxon>
        <taxon>Basidiomycota</taxon>
        <taxon>Agaricomycotina</taxon>
        <taxon>Agaricomycetes</taxon>
        <taxon>Agaricomycetidae</taxon>
        <taxon>Agaricales</taxon>
        <taxon>Agaricineae</taxon>
        <taxon>Psathyrellaceae</taxon>
        <taxon>Candolleomyces</taxon>
    </lineage>
</organism>
<keyword evidence="1" id="KW-0677">Repeat</keyword>
<dbReference type="Proteomes" id="UP000290288">
    <property type="component" value="Unassembled WGS sequence"/>
</dbReference>
<accession>A0A4Q2DHT6</accession>
<dbReference type="OrthoDB" id="194358at2759"/>
<dbReference type="Gene3D" id="3.40.50.300">
    <property type="entry name" value="P-loop containing nucleotide triphosphate hydrolases"/>
    <property type="match status" value="1"/>
</dbReference>
<dbReference type="InterPro" id="IPR027417">
    <property type="entry name" value="P-loop_NTPase"/>
</dbReference>
<sequence>MSSNVSYFKNAKHFVANPTFNTYISDGDALQYLHKHSATSAMHDSEERYPPPLCHEGTREAVVCRIEGWYGFEIPPKKKIMWVHAPAGYGKTAVAGTVSKKMESRTDLDFNPVGATFFFWRTSDERNSPARFIITLAYQFTMSIPELAPHIEAAVKRNPMVLNKALEVQLMKLIVEPFKSLGELDDMPHRLVIVDGLDECINSDQQSRVQKQYAEDQERVQVRVLDLILTLQSHHLPLCFLILSRPEPWIKQHFGSKSFQGVTEILDLYRVGDHMKDVEIFVRDELARIAESLEPQPIDDEQWPGEDLVQHFLLSAGGHMLYAATVIRHIDDPYGDPRQRLRDILNGKFYYTPDLAHSTPFSSLYELYRQILLSCPRTHQGTMVEVLEDILAFRNSLYSMFGTRTALDALHVLQRISGRTYDKAIRPLHAVISLSAQANEFFMFGMFYHSSFPEFLQSHPQISPDVTIDSRKGVRRLLEGCLKTLSSITLDSPVTEEHLRFALGSWGQYWRYWRPSDEVELSSMVKAFLAVDLTACFVHELESDPLTISRSISACIHHLYHPTENLIVANKSPPSPAPFFNDAVSHLRCSVEGAFMHFLQPGSIRDPKVLIVFRSDGARYFAEAFANRPPGFDKVIQALRNRPQFVDHLEDRFVFVYDEDEILLPLHQRVLIENMLKLVRQED</sequence>
<dbReference type="AlphaFoldDB" id="A0A4Q2DHT6"/>
<proteinExistence type="predicted"/>
<evidence type="ECO:0000256" key="1">
    <source>
        <dbReference type="ARBA" id="ARBA00022737"/>
    </source>
</evidence>
<evidence type="ECO:0000259" key="2">
    <source>
        <dbReference type="Pfam" id="PF24883"/>
    </source>
</evidence>
<reference evidence="3 4" key="1">
    <citation type="submission" date="2019-01" db="EMBL/GenBank/DDBJ databases">
        <title>Draft genome sequence of Psathyrella aberdarensis IHI B618.</title>
        <authorList>
            <person name="Buettner E."/>
            <person name="Kellner H."/>
        </authorList>
    </citation>
    <scope>NUCLEOTIDE SEQUENCE [LARGE SCALE GENOMIC DNA]</scope>
    <source>
        <strain evidence="3 4">IHI B618</strain>
    </source>
</reference>
<feature type="domain" description="Nephrocystin 3-like N-terminal" evidence="2">
    <location>
        <begin position="77"/>
        <end position="225"/>
    </location>
</feature>
<dbReference type="Pfam" id="PF24883">
    <property type="entry name" value="NPHP3_N"/>
    <property type="match status" value="1"/>
</dbReference>
<name>A0A4Q2DHT6_9AGAR</name>
<comment type="caution">
    <text evidence="3">The sequence shown here is derived from an EMBL/GenBank/DDBJ whole genome shotgun (WGS) entry which is preliminary data.</text>
</comment>
<protein>
    <recommendedName>
        <fullName evidence="2">Nephrocystin 3-like N-terminal domain-containing protein</fullName>
    </recommendedName>
</protein>